<dbReference type="Pfam" id="PF04307">
    <property type="entry name" value="YdjM"/>
    <property type="match status" value="1"/>
</dbReference>
<dbReference type="Proteomes" id="UP000473278">
    <property type="component" value="Unassembled WGS sequence"/>
</dbReference>
<name>A0A6M1T276_9BACT</name>
<dbReference type="InterPro" id="IPR007404">
    <property type="entry name" value="YdjM-like"/>
</dbReference>
<reference evidence="2 3" key="1">
    <citation type="submission" date="2020-02" db="EMBL/GenBank/DDBJ databases">
        <title>Balneolaceae bacterium YR4-1, complete genome.</title>
        <authorList>
            <person name="Li Y."/>
            <person name="Wu S."/>
        </authorList>
    </citation>
    <scope>NUCLEOTIDE SEQUENCE [LARGE SCALE GENOMIC DNA]</scope>
    <source>
        <strain evidence="2 3">YR4-1</strain>
    </source>
</reference>
<organism evidence="2 3">
    <name type="scientific">Halalkalibaculum roseum</name>
    <dbReference type="NCBI Taxonomy" id="2709311"/>
    <lineage>
        <taxon>Bacteria</taxon>
        <taxon>Pseudomonadati</taxon>
        <taxon>Balneolota</taxon>
        <taxon>Balneolia</taxon>
        <taxon>Balneolales</taxon>
        <taxon>Balneolaceae</taxon>
        <taxon>Halalkalibaculum</taxon>
    </lineage>
</organism>
<evidence type="ECO:0000313" key="2">
    <source>
        <dbReference type="EMBL" id="NGP76135.1"/>
    </source>
</evidence>
<comment type="caution">
    <text evidence="2">The sequence shown here is derived from an EMBL/GenBank/DDBJ whole genome shotgun (WGS) entry which is preliminary data.</text>
</comment>
<evidence type="ECO:0000313" key="3">
    <source>
        <dbReference type="Proteomes" id="UP000473278"/>
    </source>
</evidence>
<dbReference type="RefSeq" id="WP_165140210.1">
    <property type="nucleotide sequence ID" value="NZ_JAALLT010000002.1"/>
</dbReference>
<dbReference type="GO" id="GO:0016787">
    <property type="term" value="F:hydrolase activity"/>
    <property type="evidence" value="ECO:0007669"/>
    <property type="project" value="UniProtKB-KW"/>
</dbReference>
<feature type="transmembrane region" description="Helical" evidence="1">
    <location>
        <begin position="92"/>
        <end position="111"/>
    </location>
</feature>
<sequence length="332" mass="37365">MDPVTHGLLGATASQSFASRDKIRAAAFTGLASAMIADLDVLISSSADPLLNLEMHRQFSHSLVFISVGALIATVLVWWFVKSRLSFKETYLFSLAAYATAGILDACTSYGVKLLWPFVDERYALNIISVFDPLFSLVLLLTTALVFYKRQKLLSWLSWTWVVLYLLWGSGQYGRAEHIASQIAAQQNHLPVKTVIKPTIANELLWSVRYVSRNDSLYAYGVRISPFSDPVIYKGKAVRLLNWRNTYADYKGTVLYDDIQRFAKLSDGYLVRHPQLAEVIGDGRYAMLPTSVSPLWGIEIDTTSPHNHVKFETFRDAGPEVRNKFLDMLLGR</sequence>
<evidence type="ECO:0000256" key="1">
    <source>
        <dbReference type="SAM" id="Phobius"/>
    </source>
</evidence>
<dbReference type="PANTHER" id="PTHR40031:SF1">
    <property type="entry name" value="MEMBRANE-BOUND METAL-DEPENDENT HYDROLASE"/>
    <property type="match status" value="1"/>
</dbReference>
<dbReference type="EMBL" id="JAALLT010000002">
    <property type="protein sequence ID" value="NGP76135.1"/>
    <property type="molecule type" value="Genomic_DNA"/>
</dbReference>
<protein>
    <submittedName>
        <fullName evidence="2">Metal-dependent hydrolase</fullName>
    </submittedName>
</protein>
<keyword evidence="2" id="KW-0378">Hydrolase</keyword>
<feature type="transmembrane region" description="Helical" evidence="1">
    <location>
        <begin position="153"/>
        <end position="171"/>
    </location>
</feature>
<gene>
    <name evidence="2" type="ORF">G3570_05800</name>
</gene>
<keyword evidence="1" id="KW-0812">Transmembrane</keyword>
<dbReference type="AlphaFoldDB" id="A0A6M1T276"/>
<proteinExistence type="predicted"/>
<keyword evidence="1" id="KW-0472">Membrane</keyword>
<feature type="transmembrane region" description="Helical" evidence="1">
    <location>
        <begin position="123"/>
        <end position="146"/>
    </location>
</feature>
<dbReference type="InterPro" id="IPR053170">
    <property type="entry name" value="Transcription_regulator"/>
</dbReference>
<keyword evidence="1" id="KW-1133">Transmembrane helix</keyword>
<keyword evidence="3" id="KW-1185">Reference proteome</keyword>
<dbReference type="PANTHER" id="PTHR40031">
    <property type="entry name" value="HYPOTHETICAL MEMBRANE SPANNING PROTEIN"/>
    <property type="match status" value="1"/>
</dbReference>
<feature type="transmembrane region" description="Helical" evidence="1">
    <location>
        <begin position="59"/>
        <end position="80"/>
    </location>
</feature>
<accession>A0A6M1T276</accession>